<gene>
    <name evidence="1" type="ORF">NCTC10166_00262</name>
</gene>
<protein>
    <recommendedName>
        <fullName evidence="3">Lipoprotein</fullName>
    </recommendedName>
</protein>
<accession>A0A449A4X5</accession>
<keyword evidence="2" id="KW-1185">Reference proteome</keyword>
<evidence type="ECO:0000313" key="1">
    <source>
        <dbReference type="EMBL" id="VEU59295.1"/>
    </source>
</evidence>
<organism evidence="1 2">
    <name type="scientific">Mesomycoplasma neurolyticum</name>
    <dbReference type="NCBI Taxonomy" id="2120"/>
    <lineage>
        <taxon>Bacteria</taxon>
        <taxon>Bacillati</taxon>
        <taxon>Mycoplasmatota</taxon>
        <taxon>Mycoplasmoidales</taxon>
        <taxon>Metamycoplasmataceae</taxon>
        <taxon>Mesomycoplasma</taxon>
    </lineage>
</organism>
<dbReference type="EMBL" id="LR214951">
    <property type="protein sequence ID" value="VEU59295.1"/>
    <property type="molecule type" value="Genomic_DNA"/>
</dbReference>
<dbReference type="AlphaFoldDB" id="A0A449A4X5"/>
<dbReference type="Proteomes" id="UP000289440">
    <property type="component" value="Chromosome"/>
</dbReference>
<sequence length="279" mass="33625">MLKIKKNIKIFFLLSFLFMPFLFTSCIVVTKIKENDKKEPNDSYYWLPEYKEGSEEKGKIWSWVNKTYKKNNVEKFYYRSLIKRIPDKAPSEEEVYEKIFGQPKLESDVFNYKELKNVDDFEKVFGQNGEILFDLFFRLYKQGKNINNHEETIFGTWKINDILINKKIPKKELEHFFENNNIFLYVTKGPSEYDMFIKNDENNKKIIVQPFVIWPRSHIKYNEYITLNIKPDAYYFLPYSKKYELDFKKPIPPYTPSHDDIVNEILELTAKNDAKNKKI</sequence>
<evidence type="ECO:0008006" key="3">
    <source>
        <dbReference type="Google" id="ProtNLM"/>
    </source>
</evidence>
<dbReference type="KEGG" id="mnu:NCTC10166_00262"/>
<dbReference type="OrthoDB" id="402432at2"/>
<dbReference type="PROSITE" id="PS51257">
    <property type="entry name" value="PROKAR_LIPOPROTEIN"/>
    <property type="match status" value="1"/>
</dbReference>
<name>A0A449A4X5_9BACT</name>
<evidence type="ECO:0000313" key="2">
    <source>
        <dbReference type="Proteomes" id="UP000289440"/>
    </source>
</evidence>
<dbReference type="RefSeq" id="WP_129719696.1">
    <property type="nucleotide sequence ID" value="NZ_LR214951.1"/>
</dbReference>
<reference evidence="1 2" key="1">
    <citation type="submission" date="2019-01" db="EMBL/GenBank/DDBJ databases">
        <authorList>
            <consortium name="Pathogen Informatics"/>
        </authorList>
    </citation>
    <scope>NUCLEOTIDE SEQUENCE [LARGE SCALE GENOMIC DNA]</scope>
    <source>
        <strain evidence="1 2">NCTC10166</strain>
    </source>
</reference>
<proteinExistence type="predicted"/>